<accession>A0ABT0UHV2</accession>
<evidence type="ECO:0000313" key="2">
    <source>
        <dbReference type="Proteomes" id="UP001431429"/>
    </source>
</evidence>
<dbReference type="SUPFAM" id="SSF74650">
    <property type="entry name" value="Galactose mutarotase-like"/>
    <property type="match status" value="1"/>
</dbReference>
<dbReference type="Gene3D" id="2.70.98.10">
    <property type="match status" value="1"/>
</dbReference>
<dbReference type="InterPro" id="IPR008183">
    <property type="entry name" value="Aldose_1/G6P_1-epimerase"/>
</dbReference>
<organism evidence="1 2">
    <name type="scientific">Streptomyces albipurpureus</name>
    <dbReference type="NCBI Taxonomy" id="2897419"/>
    <lineage>
        <taxon>Bacteria</taxon>
        <taxon>Bacillati</taxon>
        <taxon>Actinomycetota</taxon>
        <taxon>Actinomycetes</taxon>
        <taxon>Kitasatosporales</taxon>
        <taxon>Streptomycetaceae</taxon>
        <taxon>Streptomyces</taxon>
    </lineage>
</organism>
<dbReference type="RefSeq" id="WP_250917976.1">
    <property type="nucleotide sequence ID" value="NZ_JAMQAW010000004.1"/>
</dbReference>
<dbReference type="InterPro" id="IPR011013">
    <property type="entry name" value="Gal_mutarotase_sf_dom"/>
</dbReference>
<comment type="caution">
    <text evidence="1">The sequence shown here is derived from an EMBL/GenBank/DDBJ whole genome shotgun (WGS) entry which is preliminary data.</text>
</comment>
<gene>
    <name evidence="1" type="ORF">NBG84_04660</name>
</gene>
<evidence type="ECO:0000313" key="1">
    <source>
        <dbReference type="EMBL" id="MCM2387609.1"/>
    </source>
</evidence>
<keyword evidence="2" id="KW-1185">Reference proteome</keyword>
<dbReference type="InterPro" id="IPR014718">
    <property type="entry name" value="GH-type_carb-bd"/>
</dbReference>
<proteinExistence type="predicted"/>
<dbReference type="Pfam" id="PF01263">
    <property type="entry name" value="Aldose_epim"/>
    <property type="match status" value="1"/>
</dbReference>
<dbReference type="EMBL" id="JAMQAW010000004">
    <property type="protein sequence ID" value="MCM2387609.1"/>
    <property type="molecule type" value="Genomic_DNA"/>
</dbReference>
<sequence>MTTHYVAESDTVRAEFHLDGGRLGSLRIRGRELLHSSDPREDVWFGGFLMVPWAGVLPDRTVEFDGERHVLPANWGEHSLHGLARGAEFTAVPGGIRATMPGTWPFGGTVELEAHAGEDRLSVSIRIDAKGSPLPAAIGWHPWFRRRVDGAELSFALPGDAEQRELDASGAPTGRWTAPRPGPWDDCFRTARPIELRWGGMGTLRLHSDGGYLGLYDGQPDAVAVEPMNAPPGTLPHRVEPGGSLALTAELEWSDE</sequence>
<protein>
    <submittedName>
        <fullName evidence="1">Aldose 1-epimerase</fullName>
    </submittedName>
</protein>
<reference evidence="1" key="1">
    <citation type="submission" date="2022-06" db="EMBL/GenBank/DDBJ databases">
        <title>Genome public.</title>
        <authorList>
            <person name="Sun Q."/>
        </authorList>
    </citation>
    <scope>NUCLEOTIDE SEQUENCE</scope>
    <source>
        <strain evidence="1">CWNU-1</strain>
    </source>
</reference>
<name>A0ABT0UHV2_9ACTN</name>
<dbReference type="Proteomes" id="UP001431429">
    <property type="component" value="Unassembled WGS sequence"/>
</dbReference>